<dbReference type="InterPro" id="IPR003607">
    <property type="entry name" value="HD/PDEase_dom"/>
</dbReference>
<protein>
    <submittedName>
        <fullName evidence="2">HD domain-containing protein</fullName>
    </submittedName>
</protein>
<dbReference type="Pfam" id="PF01966">
    <property type="entry name" value="HD"/>
    <property type="match status" value="1"/>
</dbReference>
<dbReference type="AlphaFoldDB" id="A0A926HMD3"/>
<dbReference type="CDD" id="cd00077">
    <property type="entry name" value="HDc"/>
    <property type="match status" value="1"/>
</dbReference>
<keyword evidence="3" id="KW-1185">Reference proteome</keyword>
<evidence type="ECO:0000313" key="3">
    <source>
        <dbReference type="Proteomes" id="UP000654279"/>
    </source>
</evidence>
<dbReference type="InterPro" id="IPR006674">
    <property type="entry name" value="HD_domain"/>
</dbReference>
<name>A0A926HMD3_9FIRM</name>
<accession>A0A926HMD3</accession>
<evidence type="ECO:0000259" key="1">
    <source>
        <dbReference type="Pfam" id="PF01966"/>
    </source>
</evidence>
<dbReference type="SUPFAM" id="SSF109604">
    <property type="entry name" value="HD-domain/PDEase-like"/>
    <property type="match status" value="1"/>
</dbReference>
<comment type="caution">
    <text evidence="2">The sequence shown here is derived from an EMBL/GenBank/DDBJ whole genome shotgun (WGS) entry which is preliminary data.</text>
</comment>
<sequence>MAHLQGQLVCDMVAYEGADHGRVNHFLKVYAYARTIALQEGLDCQQQEILELAAILHDVGIKVSEEKYGSGAGKYQEIEGPPIAREMLQKRGAPLDWIERISYLVGHHHTYHDVQGMDYQILLEADFLVNIEEGGMPLNDKMRSLFKTQAGKALLRDLFGG</sequence>
<reference evidence="2" key="1">
    <citation type="submission" date="2020-08" db="EMBL/GenBank/DDBJ databases">
        <title>Genome public.</title>
        <authorList>
            <person name="Liu C."/>
            <person name="Sun Q."/>
        </authorList>
    </citation>
    <scope>NUCLEOTIDE SEQUENCE</scope>
    <source>
        <strain evidence="2">NSJ-44</strain>
    </source>
</reference>
<dbReference type="RefSeq" id="WP_249284056.1">
    <property type="nucleotide sequence ID" value="NZ_JACRSO010000001.1"/>
</dbReference>
<dbReference type="EMBL" id="JACRSO010000001">
    <property type="protein sequence ID" value="MBC8527991.1"/>
    <property type="molecule type" value="Genomic_DNA"/>
</dbReference>
<organism evidence="2 3">
    <name type="scientific">Luoshenia tenuis</name>
    <dbReference type="NCBI Taxonomy" id="2763654"/>
    <lineage>
        <taxon>Bacteria</taxon>
        <taxon>Bacillati</taxon>
        <taxon>Bacillota</taxon>
        <taxon>Clostridia</taxon>
        <taxon>Christensenellales</taxon>
        <taxon>Christensenellaceae</taxon>
        <taxon>Luoshenia</taxon>
    </lineage>
</organism>
<proteinExistence type="predicted"/>
<feature type="domain" description="HD" evidence="1">
    <location>
        <begin position="22"/>
        <end position="115"/>
    </location>
</feature>
<dbReference type="Gene3D" id="1.10.3210.10">
    <property type="entry name" value="Hypothetical protein af1432"/>
    <property type="match status" value="1"/>
</dbReference>
<dbReference type="Proteomes" id="UP000654279">
    <property type="component" value="Unassembled WGS sequence"/>
</dbReference>
<gene>
    <name evidence="2" type="ORF">H8699_00875</name>
</gene>
<evidence type="ECO:0000313" key="2">
    <source>
        <dbReference type="EMBL" id="MBC8527991.1"/>
    </source>
</evidence>